<name>D5WGX8_PARAM</name>
<dbReference type="EMBL" id="CP002014">
    <property type="protein sequence ID" value="ADG17723.1"/>
    <property type="molecule type" value="Genomic_DNA"/>
</dbReference>
<dbReference type="eggNOG" id="ENOG5033I3D">
    <property type="taxonomic scope" value="Bacteria"/>
</dbReference>
<organism evidence="3 4">
    <name type="scientific">Paraburkholderia atlantica</name>
    <dbReference type="NCBI Taxonomy" id="2654982"/>
    <lineage>
        <taxon>Bacteria</taxon>
        <taxon>Pseudomonadati</taxon>
        <taxon>Pseudomonadota</taxon>
        <taxon>Betaproteobacteria</taxon>
        <taxon>Burkholderiales</taxon>
        <taxon>Burkholderiaceae</taxon>
        <taxon>Paraburkholderia</taxon>
    </lineage>
</organism>
<sequence length="161" mass="16775">MAAATRNTKRPLNKCKSCGKTWYPRGSNLSSRCPRCGSSKTKVAGLGILGTIALLAILGGHPNKPAPDQSPAVDTSPAAIATNPAVQAFSSDAIATDAAWRNLSGTRTEPQDSADDAAISGRVEVRGSNDTSPTGADSRQEPQNRLQSLPAQGNLDVFNHH</sequence>
<accession>D5WGX8</accession>
<evidence type="ECO:0000313" key="3">
    <source>
        <dbReference type="EMBL" id="ADG17723.1"/>
    </source>
</evidence>
<evidence type="ECO:0000256" key="1">
    <source>
        <dbReference type="SAM" id="MobiDB-lite"/>
    </source>
</evidence>
<keyword evidence="2" id="KW-0472">Membrane</keyword>
<feature type="transmembrane region" description="Helical" evidence="2">
    <location>
        <begin position="43"/>
        <end position="61"/>
    </location>
</feature>
<dbReference type="HOGENOM" id="CLU_1640629_0_0_4"/>
<evidence type="ECO:0000313" key="4">
    <source>
        <dbReference type="Proteomes" id="UP000002190"/>
    </source>
</evidence>
<dbReference type="AlphaFoldDB" id="D5WGX8"/>
<feature type="region of interest" description="Disordered" evidence="1">
    <location>
        <begin position="59"/>
        <end position="79"/>
    </location>
</feature>
<reference evidence="4" key="1">
    <citation type="submission" date="2010-04" db="EMBL/GenBank/DDBJ databases">
        <title>Complete sequence of chromosome 2 of Burkholderia sp. CCGE1002.</title>
        <authorList>
            <consortium name="US DOE Joint Genome Institute"/>
            <person name="Lucas S."/>
            <person name="Copeland A."/>
            <person name="Lapidus A."/>
            <person name="Cheng J.-F."/>
            <person name="Bruce D."/>
            <person name="Goodwin L."/>
            <person name="Pitluck S."/>
            <person name="Chertkov O."/>
            <person name="Detter J.C."/>
            <person name="Han C."/>
            <person name="Tapia R."/>
            <person name="Land M."/>
            <person name="Hauser L."/>
            <person name="Kyrpides N."/>
            <person name="Ovchinnikova G."/>
            <person name="Martinez-Romero E."/>
            <person name="Hernandez M.A.R."/>
            <person name="Tiedje J.M."/>
            <person name="Woyke T."/>
        </authorList>
    </citation>
    <scope>NUCLEOTIDE SEQUENCE [LARGE SCALE GENOMIC DNA]</scope>
    <source>
        <strain evidence="4">CCGE1002</strain>
    </source>
</reference>
<evidence type="ECO:0000256" key="2">
    <source>
        <dbReference type="SAM" id="Phobius"/>
    </source>
</evidence>
<feature type="compositionally biased region" description="Polar residues" evidence="1">
    <location>
        <begin position="128"/>
        <end position="151"/>
    </location>
</feature>
<proteinExistence type="predicted"/>
<gene>
    <name evidence="3" type="ordered locus">BC1002_3701</name>
</gene>
<reference evidence="3 4" key="2">
    <citation type="journal article" date="2012" name="J. Bacteriol.">
        <title>Genome Sequences of Burkholderia sp. Strains CCGE1002 and H160, Isolated from Legume Nodules in Mexico and Brazil.</title>
        <authorList>
            <person name="Ormeno-Orrillo E."/>
            <person name="Rogel M.A."/>
            <person name="Chueire L.M."/>
            <person name="Tiedje J.M."/>
            <person name="Martinez-Romero E."/>
            <person name="Hungria M."/>
        </authorList>
    </citation>
    <scope>NUCLEOTIDE SEQUENCE [LARGE SCALE GENOMIC DNA]</scope>
    <source>
        <strain evidence="3 4">CCGE1002</strain>
    </source>
</reference>
<dbReference type="KEGG" id="bge:BC1002_3701"/>
<keyword evidence="2" id="KW-1133">Transmembrane helix</keyword>
<feature type="region of interest" description="Disordered" evidence="1">
    <location>
        <begin position="101"/>
        <end position="161"/>
    </location>
</feature>
<keyword evidence="2" id="KW-0812">Transmembrane</keyword>
<protein>
    <submittedName>
        <fullName evidence="3">Uncharacterized protein</fullName>
    </submittedName>
</protein>
<dbReference type="Proteomes" id="UP000002190">
    <property type="component" value="Chromosome 2"/>
</dbReference>